<evidence type="ECO:0000256" key="6">
    <source>
        <dbReference type="ARBA" id="ARBA00022676"/>
    </source>
</evidence>
<comment type="subcellular location">
    <subcellularLocation>
        <location evidence="1 12">Endoplasmic reticulum membrane</location>
        <topology evidence="1 12">Multi-pass membrane protein</topology>
    </subcellularLocation>
</comment>
<evidence type="ECO:0000256" key="2">
    <source>
        <dbReference type="ARBA" id="ARBA00004687"/>
    </source>
</evidence>
<feature type="transmembrane region" description="Helical" evidence="12">
    <location>
        <begin position="126"/>
        <end position="149"/>
    </location>
</feature>
<name>A0A5N5DA86_9PEZI</name>
<keyword evidence="10 12" id="KW-1133">Transmembrane helix</keyword>
<evidence type="ECO:0000256" key="7">
    <source>
        <dbReference type="ARBA" id="ARBA00022679"/>
    </source>
</evidence>
<comment type="similarity">
    <text evidence="3 12">Belongs to the PIGV family.</text>
</comment>
<dbReference type="EC" id="2.4.1.-" evidence="12"/>
<feature type="transmembrane region" description="Helical" evidence="12">
    <location>
        <begin position="441"/>
        <end position="458"/>
    </location>
</feature>
<evidence type="ECO:0000256" key="12">
    <source>
        <dbReference type="RuleBase" id="RU363112"/>
    </source>
</evidence>
<dbReference type="OrthoDB" id="10252502at2759"/>
<dbReference type="AlphaFoldDB" id="A0A5N5DA86"/>
<sequence length="460" mass="50327">MARSDVYSRPLDRPFSALVIVFAAWKALLLLTAFASPGPGYDTSTTLLLGQDAAASALVTTSVPWSATPGERLVSKLVRWDAIYFTAAAERGYQHEQEWAFSWAFSHLMANTAKILPLAGDHLATLAWSGVILSNVSHLLSVLVLYQLATLLFPGPTLRKTAFLTATLHVLSPAGLFLSAPYGEALFSLLNFSGMLCYAYARVRLNGHAAYFLCILASGLCFGLATMVRTNGLLSGLILLYDVFRSLPGLLGPNRAIVDTFVRLTGAILAGFMVASGLIIPQLVAYQQYCTLDHARPWCAKLPPSIYTWVQHHYWNVGFLRYWTLSNIPLFLLAAPTLWIMACSALRVIRRFSVRSGTAELLSTEQVSLRTETPHLLVAFGIPQLALAMLAATNFHVQIVNRISSGYPIWYLGIASGMDYVSDPLKIAFASKHTCKSIVRLMMIYAIVQGALFASFLPPA</sequence>
<evidence type="ECO:0000313" key="13">
    <source>
        <dbReference type="EMBL" id="KAB2574561.1"/>
    </source>
</evidence>
<comment type="function">
    <text evidence="12">Mannosyltransferase involved in glycosylphosphatidylinositol-anchor biosynthesis.</text>
</comment>
<organism evidence="13 14">
    <name type="scientific">Lasiodiplodia theobromae</name>
    <dbReference type="NCBI Taxonomy" id="45133"/>
    <lineage>
        <taxon>Eukaryota</taxon>
        <taxon>Fungi</taxon>
        <taxon>Dikarya</taxon>
        <taxon>Ascomycota</taxon>
        <taxon>Pezizomycotina</taxon>
        <taxon>Dothideomycetes</taxon>
        <taxon>Dothideomycetes incertae sedis</taxon>
        <taxon>Botryosphaeriales</taxon>
        <taxon>Botryosphaeriaceae</taxon>
        <taxon>Lasiodiplodia</taxon>
    </lineage>
</organism>
<keyword evidence="8 12" id="KW-0812">Transmembrane</keyword>
<feature type="transmembrane region" description="Helical" evidence="12">
    <location>
        <begin position="161"/>
        <end position="179"/>
    </location>
</feature>
<evidence type="ECO:0000256" key="3">
    <source>
        <dbReference type="ARBA" id="ARBA00008698"/>
    </source>
</evidence>
<comment type="caution">
    <text evidence="13">The sequence shown here is derived from an EMBL/GenBank/DDBJ whole genome shotgun (WGS) entry which is preliminary data.</text>
</comment>
<accession>A0A5N5DA86</accession>
<dbReference type="EMBL" id="VCHE01000042">
    <property type="protein sequence ID" value="KAB2574561.1"/>
    <property type="molecule type" value="Genomic_DNA"/>
</dbReference>
<evidence type="ECO:0000256" key="5">
    <source>
        <dbReference type="ARBA" id="ARBA00022502"/>
    </source>
</evidence>
<dbReference type="InterPro" id="IPR007315">
    <property type="entry name" value="PIG-V/Gpi18"/>
</dbReference>
<dbReference type="GO" id="GO:0006506">
    <property type="term" value="P:GPI anchor biosynthetic process"/>
    <property type="evidence" value="ECO:0007669"/>
    <property type="project" value="UniProtKB-UniPathway"/>
</dbReference>
<evidence type="ECO:0000256" key="1">
    <source>
        <dbReference type="ARBA" id="ARBA00004477"/>
    </source>
</evidence>
<comment type="pathway">
    <text evidence="2 12">Glycolipid biosynthesis; glycosylphosphatidylinositol-anchor biosynthesis.</text>
</comment>
<keyword evidence="9 12" id="KW-0256">Endoplasmic reticulum</keyword>
<evidence type="ECO:0000256" key="8">
    <source>
        <dbReference type="ARBA" id="ARBA00022692"/>
    </source>
</evidence>
<keyword evidence="5 12" id="KW-0337">GPI-anchor biosynthesis</keyword>
<proteinExistence type="inferred from homology"/>
<gene>
    <name evidence="13" type="primary">GPI18</name>
    <name evidence="13" type="ORF">DBV05_g6813</name>
</gene>
<feature type="transmembrane region" description="Helical" evidence="12">
    <location>
        <begin position="208"/>
        <end position="227"/>
    </location>
</feature>
<evidence type="ECO:0000256" key="9">
    <source>
        <dbReference type="ARBA" id="ARBA00022824"/>
    </source>
</evidence>
<dbReference type="GO" id="GO:0000009">
    <property type="term" value="F:alpha-1,6-mannosyltransferase activity"/>
    <property type="evidence" value="ECO:0007669"/>
    <property type="project" value="InterPro"/>
</dbReference>
<dbReference type="PANTHER" id="PTHR12468">
    <property type="entry name" value="GPI MANNOSYLTRANSFERASE 2"/>
    <property type="match status" value="1"/>
</dbReference>
<keyword evidence="11 12" id="KW-0472">Membrane</keyword>
<dbReference type="Pfam" id="PF04188">
    <property type="entry name" value="Mannosyl_trans2"/>
    <property type="match status" value="1"/>
</dbReference>
<dbReference type="GO" id="GO:0005789">
    <property type="term" value="C:endoplasmic reticulum membrane"/>
    <property type="evidence" value="ECO:0007669"/>
    <property type="project" value="UniProtKB-SubCell"/>
</dbReference>
<dbReference type="GO" id="GO:0004376">
    <property type="term" value="F:GPI mannosyltransferase activity"/>
    <property type="evidence" value="ECO:0007669"/>
    <property type="project" value="InterPro"/>
</dbReference>
<keyword evidence="14" id="KW-1185">Reference proteome</keyword>
<dbReference type="PANTHER" id="PTHR12468:SF2">
    <property type="entry name" value="GPI MANNOSYLTRANSFERASE 2"/>
    <property type="match status" value="1"/>
</dbReference>
<keyword evidence="7 12" id="KW-0808">Transferase</keyword>
<keyword evidence="6 12" id="KW-0328">Glycosyltransferase</keyword>
<protein>
    <recommendedName>
        <fullName evidence="4 12">GPI mannosyltransferase 2</fullName>
        <ecNumber evidence="12">2.4.1.-</ecNumber>
    </recommendedName>
</protein>
<feature type="transmembrane region" description="Helical" evidence="12">
    <location>
        <begin position="264"/>
        <end position="284"/>
    </location>
</feature>
<reference evidence="13 14" key="1">
    <citation type="journal article" date="2019" name="Sci. Rep.">
        <title>A multi-omics analysis of the grapevine pathogen Lasiodiplodia theobromae reveals that temperature affects the expression of virulence- and pathogenicity-related genes.</title>
        <authorList>
            <person name="Felix C."/>
            <person name="Meneses R."/>
            <person name="Goncalves M.F.M."/>
            <person name="Tilleman L."/>
            <person name="Duarte A.S."/>
            <person name="Jorrin-Novo J.V."/>
            <person name="Van de Peer Y."/>
            <person name="Deforce D."/>
            <person name="Van Nieuwerburgh F."/>
            <person name="Esteves A.C."/>
            <person name="Alves A."/>
        </authorList>
    </citation>
    <scope>NUCLEOTIDE SEQUENCE [LARGE SCALE GENOMIC DNA]</scope>
    <source>
        <strain evidence="13 14">LA-SOL3</strain>
    </source>
</reference>
<evidence type="ECO:0000313" key="14">
    <source>
        <dbReference type="Proteomes" id="UP000325902"/>
    </source>
</evidence>
<dbReference type="UniPathway" id="UPA00196"/>
<evidence type="ECO:0000256" key="4">
    <source>
        <dbReference type="ARBA" id="ARBA00013795"/>
    </source>
</evidence>
<evidence type="ECO:0000256" key="10">
    <source>
        <dbReference type="ARBA" id="ARBA00022989"/>
    </source>
</evidence>
<dbReference type="GO" id="GO:0031501">
    <property type="term" value="C:mannosyltransferase complex"/>
    <property type="evidence" value="ECO:0007669"/>
    <property type="project" value="TreeGrafter"/>
</dbReference>
<feature type="transmembrane region" description="Helical" evidence="12">
    <location>
        <begin position="328"/>
        <end position="349"/>
    </location>
</feature>
<evidence type="ECO:0000256" key="11">
    <source>
        <dbReference type="ARBA" id="ARBA00023136"/>
    </source>
</evidence>
<comment type="caution">
    <text evidence="12">Lacks conserved residue(s) required for the propagation of feature annotation.</text>
</comment>
<dbReference type="Proteomes" id="UP000325902">
    <property type="component" value="Unassembled WGS sequence"/>
</dbReference>